<keyword evidence="6 12" id="KW-0949">S-adenosyl-L-methionine</keyword>
<dbReference type="Gene3D" id="2.70.160.11">
    <property type="entry name" value="Hnrnp arginine n-methyltransferase1"/>
    <property type="match status" value="1"/>
</dbReference>
<dbReference type="EC" id="2.1.1.319" evidence="2"/>
<dbReference type="CDD" id="cd02440">
    <property type="entry name" value="AdoMet_MTases"/>
    <property type="match status" value="1"/>
</dbReference>
<dbReference type="InterPro" id="IPR036236">
    <property type="entry name" value="Znf_C2H2_sf"/>
</dbReference>
<feature type="domain" description="Methyltransferase" evidence="15">
    <location>
        <begin position="244"/>
        <end position="335"/>
    </location>
</feature>
<evidence type="ECO:0000259" key="15">
    <source>
        <dbReference type="Pfam" id="PF13847"/>
    </source>
</evidence>
<dbReference type="InterPro" id="IPR025714">
    <property type="entry name" value="Methyltranfer_dom"/>
</dbReference>
<sequence length="523" mass="60227">MSSINKNECERDSSSSASASDDDDYDDNVEEENVFGEQEEEINILEQVQGLFSTDVFSNVIEMFRTYQSKFDLIEFLKKHNIHSQYDYIRLINYIRHEKPSIDDLKQLKSSKSPPWADDKYFETVIENDPALQFDIEEDLSQLGDLAISSTDDQDNNQLKKANERIRQLEEMVDTLKSMTSRLLDDQSTGATTTTSKAQTKDDIQDNGYFATYNHYDIHKDMLQDTVRTESYLQSIKENVDIFRNKIVLDVGCGTGILSMACVKYGHAKMVIAVDMSDMIYDAMAIAKENNIDESKIVFIHGRIEDVTLPVDKVDIIISEWMGYFLLFECMLESIIFARDKYLDKENGFILPDDFSIHLSGFHSEKLYHEHVGYWSDVYGFEMNTITKNILADGHVMIVPAEDIITSDCCIKNLDVYTCSNADLSFTYPFTIQVLKSGSISGFICHFDVNFAKNLIQKVHFSTSARATPTHWKQTVFYLPRLYSVQEGEDIHGKILCQRHPHEKRGLIIHLHVFDSKFKFYLE</sequence>
<dbReference type="Proteomes" id="UP000663860">
    <property type="component" value="Unassembled WGS sequence"/>
</dbReference>
<evidence type="ECO:0000256" key="4">
    <source>
        <dbReference type="ARBA" id="ARBA00022603"/>
    </source>
</evidence>
<evidence type="ECO:0000256" key="13">
    <source>
        <dbReference type="SAM" id="Coils"/>
    </source>
</evidence>
<reference evidence="19" key="1">
    <citation type="submission" date="2021-02" db="EMBL/GenBank/DDBJ databases">
        <authorList>
            <person name="Nowell W R."/>
        </authorList>
    </citation>
    <scope>NUCLEOTIDE SEQUENCE</scope>
</reference>
<feature type="region of interest" description="Disordered" evidence="14">
    <location>
        <begin position="1"/>
        <end position="37"/>
    </location>
</feature>
<gene>
    <name evidence="18" type="ORF">IZO911_LOCUS18382</name>
    <name evidence="19" type="ORF">KXQ929_LOCUS2006</name>
    <name evidence="20" type="ORF">OKA104_LOCUS27281</name>
</gene>
<dbReference type="EMBL" id="CAJOBB010000058">
    <property type="protein sequence ID" value="CAF3537786.1"/>
    <property type="molecule type" value="Genomic_DNA"/>
</dbReference>
<evidence type="ECO:0000256" key="5">
    <source>
        <dbReference type="ARBA" id="ARBA00022679"/>
    </source>
</evidence>
<dbReference type="GO" id="GO:0032259">
    <property type="term" value="P:methylation"/>
    <property type="evidence" value="ECO:0007669"/>
    <property type="project" value="UniProtKB-KW"/>
</dbReference>
<dbReference type="GO" id="GO:0008270">
    <property type="term" value="F:zinc ion binding"/>
    <property type="evidence" value="ECO:0007669"/>
    <property type="project" value="UniProtKB-KW"/>
</dbReference>
<evidence type="ECO:0000256" key="2">
    <source>
        <dbReference type="ARBA" id="ARBA00011925"/>
    </source>
</evidence>
<dbReference type="GO" id="GO:0005829">
    <property type="term" value="C:cytosol"/>
    <property type="evidence" value="ECO:0007669"/>
    <property type="project" value="UniProtKB-SubCell"/>
</dbReference>
<dbReference type="Pfam" id="PF13847">
    <property type="entry name" value="Methyltransf_31"/>
    <property type="match status" value="1"/>
</dbReference>
<keyword evidence="13" id="KW-0175">Coiled coil</keyword>
<dbReference type="Proteomes" id="UP000663868">
    <property type="component" value="Unassembled WGS sequence"/>
</dbReference>
<comment type="catalytic activity">
    <reaction evidence="11">
        <text>L-arginyl-[protein] + S-adenosyl-L-methionine = N(omega)-methyl-L-arginyl-[protein] + S-adenosyl-L-homocysteine + H(+)</text>
        <dbReference type="Rhea" id="RHEA:48100"/>
        <dbReference type="Rhea" id="RHEA-COMP:10532"/>
        <dbReference type="Rhea" id="RHEA-COMP:11990"/>
        <dbReference type="ChEBI" id="CHEBI:15378"/>
        <dbReference type="ChEBI" id="CHEBI:29965"/>
        <dbReference type="ChEBI" id="CHEBI:57856"/>
        <dbReference type="ChEBI" id="CHEBI:59789"/>
        <dbReference type="ChEBI" id="CHEBI:65280"/>
    </reaction>
    <physiologicalReaction direction="left-to-right" evidence="11">
        <dbReference type="Rhea" id="RHEA:48101"/>
    </physiologicalReaction>
</comment>
<evidence type="ECO:0000256" key="1">
    <source>
        <dbReference type="ARBA" id="ARBA00004514"/>
    </source>
</evidence>
<feature type="domain" description="Protein arginine N-methyltransferase" evidence="17">
    <location>
        <begin position="356"/>
        <end position="511"/>
    </location>
</feature>
<protein>
    <recommendedName>
        <fullName evidence="2">type I protein arginine methyltransferase</fullName>
        <ecNumber evidence="2">2.1.1.319</ecNumber>
    </recommendedName>
</protein>
<evidence type="ECO:0000313" key="20">
    <source>
        <dbReference type="EMBL" id="CAF3956633.1"/>
    </source>
</evidence>
<evidence type="ECO:0000256" key="6">
    <source>
        <dbReference type="ARBA" id="ARBA00022691"/>
    </source>
</evidence>
<dbReference type="GO" id="GO:0035242">
    <property type="term" value="F:protein-arginine omega-N asymmetric methyltransferase activity"/>
    <property type="evidence" value="ECO:0007669"/>
    <property type="project" value="UniProtKB-EC"/>
</dbReference>
<evidence type="ECO:0000256" key="14">
    <source>
        <dbReference type="SAM" id="MobiDB-lite"/>
    </source>
</evidence>
<feature type="coiled-coil region" evidence="13">
    <location>
        <begin position="152"/>
        <end position="179"/>
    </location>
</feature>
<dbReference type="FunFam" id="3.40.50.150:FF:000003">
    <property type="entry name" value="Blast:Protein arginine N-methyltransferase 1"/>
    <property type="match status" value="1"/>
</dbReference>
<keyword evidence="3" id="KW-0963">Cytoplasm</keyword>
<dbReference type="GO" id="GO:0042054">
    <property type="term" value="F:histone methyltransferase activity"/>
    <property type="evidence" value="ECO:0007669"/>
    <property type="project" value="TreeGrafter"/>
</dbReference>
<dbReference type="EMBL" id="CAJOAY010002488">
    <property type="protein sequence ID" value="CAF3956633.1"/>
    <property type="molecule type" value="Genomic_DNA"/>
</dbReference>
<dbReference type="SUPFAM" id="SSF53335">
    <property type="entry name" value="S-adenosyl-L-methionine-dependent methyltransferases"/>
    <property type="match status" value="1"/>
</dbReference>
<dbReference type="Gene3D" id="3.40.50.150">
    <property type="entry name" value="Vaccinia Virus protein VP39"/>
    <property type="match status" value="1"/>
</dbReference>
<dbReference type="PANTHER" id="PTHR11006:SF53">
    <property type="entry name" value="PROTEIN ARGININE N-METHYLTRANSFERASE 3"/>
    <property type="match status" value="1"/>
</dbReference>
<evidence type="ECO:0000256" key="9">
    <source>
        <dbReference type="ARBA" id="ARBA00022833"/>
    </source>
</evidence>
<dbReference type="PROSITE" id="PS51678">
    <property type="entry name" value="SAM_MT_PRMT"/>
    <property type="match status" value="1"/>
</dbReference>
<evidence type="ECO:0000256" key="8">
    <source>
        <dbReference type="ARBA" id="ARBA00022771"/>
    </source>
</evidence>
<dbReference type="InterPro" id="IPR029063">
    <property type="entry name" value="SAM-dependent_MTases_sf"/>
</dbReference>
<keyword evidence="7" id="KW-0479">Metal-binding</keyword>
<dbReference type="InterPro" id="IPR025799">
    <property type="entry name" value="Arg_MeTrfase"/>
</dbReference>
<dbReference type="Proteomes" id="UP000663881">
    <property type="component" value="Unassembled WGS sequence"/>
</dbReference>
<feature type="compositionally biased region" description="Acidic residues" evidence="14">
    <location>
        <begin position="20"/>
        <end position="37"/>
    </location>
</feature>
<evidence type="ECO:0000256" key="10">
    <source>
        <dbReference type="ARBA" id="ARBA00047384"/>
    </source>
</evidence>
<organism evidence="19 21">
    <name type="scientific">Adineta steineri</name>
    <dbReference type="NCBI Taxonomy" id="433720"/>
    <lineage>
        <taxon>Eukaryota</taxon>
        <taxon>Metazoa</taxon>
        <taxon>Spiralia</taxon>
        <taxon>Gnathifera</taxon>
        <taxon>Rotifera</taxon>
        <taxon>Eurotatoria</taxon>
        <taxon>Bdelloidea</taxon>
        <taxon>Adinetida</taxon>
        <taxon>Adinetidae</taxon>
        <taxon>Adineta</taxon>
    </lineage>
</organism>
<dbReference type="PANTHER" id="PTHR11006">
    <property type="entry name" value="PROTEIN ARGININE N-METHYLTRANSFERASE"/>
    <property type="match status" value="1"/>
</dbReference>
<evidence type="ECO:0000259" key="16">
    <source>
        <dbReference type="Pfam" id="PF21137"/>
    </source>
</evidence>
<comment type="subcellular location">
    <subcellularLocation>
        <location evidence="1">Cytoplasm</location>
        <location evidence="1">Cytosol</location>
    </subcellularLocation>
</comment>
<dbReference type="InterPro" id="IPR049482">
    <property type="entry name" value="ANM3-like_C2H2_Zf"/>
</dbReference>
<evidence type="ECO:0000256" key="11">
    <source>
        <dbReference type="ARBA" id="ARBA00049303"/>
    </source>
</evidence>
<comment type="catalytic activity">
    <reaction evidence="10">
        <text>L-arginyl-[protein] + 2 S-adenosyl-L-methionine = N(omega),N(omega)-dimethyl-L-arginyl-[protein] + 2 S-adenosyl-L-homocysteine + 2 H(+)</text>
        <dbReference type="Rhea" id="RHEA:48096"/>
        <dbReference type="Rhea" id="RHEA-COMP:10532"/>
        <dbReference type="Rhea" id="RHEA-COMP:11991"/>
        <dbReference type="ChEBI" id="CHEBI:15378"/>
        <dbReference type="ChEBI" id="CHEBI:29965"/>
        <dbReference type="ChEBI" id="CHEBI:57856"/>
        <dbReference type="ChEBI" id="CHEBI:59789"/>
        <dbReference type="ChEBI" id="CHEBI:61897"/>
        <dbReference type="EC" id="2.1.1.319"/>
    </reaction>
    <physiologicalReaction direction="left-to-right" evidence="10">
        <dbReference type="Rhea" id="RHEA:48097"/>
    </physiologicalReaction>
</comment>
<dbReference type="EMBL" id="CAJNOE010000177">
    <property type="protein sequence ID" value="CAF1014780.1"/>
    <property type="molecule type" value="Genomic_DNA"/>
</dbReference>
<keyword evidence="9" id="KW-0862">Zinc</keyword>
<evidence type="ECO:0000256" key="3">
    <source>
        <dbReference type="ARBA" id="ARBA00022490"/>
    </source>
</evidence>
<comment type="caution">
    <text evidence="19">The sequence shown here is derived from an EMBL/GenBank/DDBJ whole genome shotgun (WGS) entry which is preliminary data.</text>
</comment>
<dbReference type="InterPro" id="IPR055135">
    <property type="entry name" value="PRMT_dom"/>
</dbReference>
<evidence type="ECO:0000256" key="7">
    <source>
        <dbReference type="ARBA" id="ARBA00022723"/>
    </source>
</evidence>
<dbReference type="Pfam" id="PF22528">
    <property type="entry name" value="PRMT_C"/>
    <property type="match status" value="1"/>
</dbReference>
<name>A0A818JBX8_9BILA</name>
<dbReference type="Pfam" id="PF21137">
    <property type="entry name" value="ANM3_C2H2_Zf"/>
    <property type="match status" value="1"/>
</dbReference>
<evidence type="ECO:0000313" key="19">
    <source>
        <dbReference type="EMBL" id="CAF3537786.1"/>
    </source>
</evidence>
<proteinExistence type="predicted"/>
<keyword evidence="5 12" id="KW-0808">Transferase</keyword>
<accession>A0A818JBX8</accession>
<evidence type="ECO:0000259" key="17">
    <source>
        <dbReference type="Pfam" id="PF22528"/>
    </source>
</evidence>
<evidence type="ECO:0000256" key="12">
    <source>
        <dbReference type="PROSITE-ProRule" id="PRU01015"/>
    </source>
</evidence>
<dbReference type="GO" id="GO:0005634">
    <property type="term" value="C:nucleus"/>
    <property type="evidence" value="ECO:0007669"/>
    <property type="project" value="TreeGrafter"/>
</dbReference>
<dbReference type="AlphaFoldDB" id="A0A818JBX8"/>
<feature type="domain" description="Protein arginine N-methyltransferase 3-like C2H2 zinc finger" evidence="16">
    <location>
        <begin position="78"/>
        <end position="122"/>
    </location>
</feature>
<evidence type="ECO:0000313" key="21">
    <source>
        <dbReference type="Proteomes" id="UP000663868"/>
    </source>
</evidence>
<evidence type="ECO:0000313" key="18">
    <source>
        <dbReference type="EMBL" id="CAF1014780.1"/>
    </source>
</evidence>
<keyword evidence="4 12" id="KW-0489">Methyltransferase</keyword>
<dbReference type="SUPFAM" id="SSF57667">
    <property type="entry name" value="beta-beta-alpha zinc fingers"/>
    <property type="match status" value="1"/>
</dbReference>
<keyword evidence="8" id="KW-0863">Zinc-finger</keyword>